<keyword evidence="5 8" id="KW-0378">Hydrolase</keyword>
<protein>
    <recommendedName>
        <fullName evidence="4">GDP-mannose pyrophosphatase</fullName>
    </recommendedName>
    <alternativeName>
        <fullName evidence="6">GDP-mannose hydrolase</fullName>
    </alternativeName>
    <alternativeName>
        <fullName evidence="7">GDPMK</fullName>
    </alternativeName>
</protein>
<dbReference type="InterPro" id="IPR015797">
    <property type="entry name" value="NUDIX_hydrolase-like_dom_sf"/>
</dbReference>
<dbReference type="InterPro" id="IPR020084">
    <property type="entry name" value="NUDIX_hydrolase_CS"/>
</dbReference>
<evidence type="ECO:0000256" key="7">
    <source>
        <dbReference type="ARBA" id="ARBA00032272"/>
    </source>
</evidence>
<dbReference type="InterPro" id="IPR000086">
    <property type="entry name" value="NUDIX_hydrolase_dom"/>
</dbReference>
<dbReference type="Proteomes" id="UP000075606">
    <property type="component" value="Unassembled WGS sequence"/>
</dbReference>
<name>A0A150XHV1_9BACT</name>
<accession>A0A150XHV1</accession>
<dbReference type="SUPFAM" id="SSF52788">
    <property type="entry name" value="Phosphotyrosine protein phosphatases I"/>
    <property type="match status" value="1"/>
</dbReference>
<comment type="caution">
    <text evidence="10">The sequence shown here is derived from an EMBL/GenBank/DDBJ whole genome shotgun (WGS) entry which is preliminary data.</text>
</comment>
<proteinExistence type="inferred from homology"/>
<dbReference type="Pfam" id="PF00293">
    <property type="entry name" value="NUDIX"/>
    <property type="match status" value="1"/>
</dbReference>
<reference evidence="10 11" key="1">
    <citation type="submission" date="2016-01" db="EMBL/GenBank/DDBJ databases">
        <title>Genome sequencing of Roseivirga spongicola UST030701-084.</title>
        <authorList>
            <person name="Selvaratnam C."/>
            <person name="Thevarajoo S."/>
            <person name="Goh K.M."/>
            <person name="Ee R."/>
            <person name="Chan K.-G."/>
            <person name="Chong C.S."/>
        </authorList>
    </citation>
    <scope>NUCLEOTIDE SEQUENCE [LARGE SCALE GENOMIC DNA]</scope>
    <source>
        <strain evidence="10 11">UST030701-084</strain>
    </source>
</reference>
<sequence length="292" mass="33555">MTKLIARSDFHHIIDHPGSGTVLGIKEDKVLLVYLERPGFPFKTYEVPGGVCDLGETHEQAARREFWEETGYELGYTFHFQSIKPSVGYSNEMISVFYAEVLEQTSVPEHEIEWLSKPQVKEFIKEGKIIDSQSLAVLSHWLSSDLNFQLPSVMFVCTGNYYRSRFCEIYFNLLTEGKLPLADSKGLLAYMKSNEGMVSPHTLHYLESEGLPLGKMKFPEQIEQRHLETGVRVIAMDEEEHRPMMEKDYPEFANSIEYWQVHDIDFTEPVDALPALKNQVELLVKELLGSKN</sequence>
<keyword evidence="11" id="KW-1185">Reference proteome</keyword>
<dbReference type="CDD" id="cd03424">
    <property type="entry name" value="NUDIX_ADPRase_Nudt5_UGPPase_Nudt14"/>
    <property type="match status" value="1"/>
</dbReference>
<dbReference type="PROSITE" id="PS51462">
    <property type="entry name" value="NUDIX"/>
    <property type="match status" value="1"/>
</dbReference>
<dbReference type="PROSITE" id="PS00893">
    <property type="entry name" value="NUDIX_BOX"/>
    <property type="match status" value="1"/>
</dbReference>
<evidence type="ECO:0000313" key="10">
    <source>
        <dbReference type="EMBL" id="KYG78245.1"/>
    </source>
</evidence>
<dbReference type="PANTHER" id="PTHR11839">
    <property type="entry name" value="UDP/ADP-SUGAR PYROPHOSPHATASE"/>
    <property type="match status" value="1"/>
</dbReference>
<dbReference type="GO" id="GO:0019693">
    <property type="term" value="P:ribose phosphate metabolic process"/>
    <property type="evidence" value="ECO:0007669"/>
    <property type="project" value="TreeGrafter"/>
</dbReference>
<dbReference type="Gene3D" id="3.90.79.10">
    <property type="entry name" value="Nucleoside Triphosphate Pyrophosphohydrolase"/>
    <property type="match status" value="1"/>
</dbReference>
<dbReference type="OrthoDB" id="1523642at2"/>
<organism evidence="10 11">
    <name type="scientific">Roseivirga spongicola</name>
    <dbReference type="NCBI Taxonomy" id="333140"/>
    <lineage>
        <taxon>Bacteria</taxon>
        <taxon>Pseudomonadati</taxon>
        <taxon>Bacteroidota</taxon>
        <taxon>Cytophagia</taxon>
        <taxon>Cytophagales</taxon>
        <taxon>Roseivirgaceae</taxon>
        <taxon>Roseivirga</taxon>
    </lineage>
</organism>
<evidence type="ECO:0000256" key="6">
    <source>
        <dbReference type="ARBA" id="ARBA00032162"/>
    </source>
</evidence>
<evidence type="ECO:0000256" key="5">
    <source>
        <dbReference type="ARBA" id="ARBA00022801"/>
    </source>
</evidence>
<evidence type="ECO:0000313" key="11">
    <source>
        <dbReference type="Proteomes" id="UP000075606"/>
    </source>
</evidence>
<feature type="domain" description="Nudix hydrolase" evidence="9">
    <location>
        <begin position="14"/>
        <end position="137"/>
    </location>
</feature>
<dbReference type="Gene3D" id="3.40.50.2300">
    <property type="match status" value="1"/>
</dbReference>
<dbReference type="Pfam" id="PF01451">
    <property type="entry name" value="LMWPc"/>
    <property type="match status" value="1"/>
</dbReference>
<dbReference type="InterPro" id="IPR020476">
    <property type="entry name" value="Nudix_hydrolase"/>
</dbReference>
<evidence type="ECO:0000256" key="8">
    <source>
        <dbReference type="RuleBase" id="RU003476"/>
    </source>
</evidence>
<evidence type="ECO:0000256" key="1">
    <source>
        <dbReference type="ARBA" id="ARBA00000847"/>
    </source>
</evidence>
<dbReference type="GO" id="GO:0006753">
    <property type="term" value="P:nucleoside phosphate metabolic process"/>
    <property type="evidence" value="ECO:0007669"/>
    <property type="project" value="TreeGrafter"/>
</dbReference>
<comment type="catalytic activity">
    <reaction evidence="1">
        <text>GDP-alpha-D-mannose + H2O = alpha-D-mannose 1-phosphate + GMP + 2 H(+)</text>
        <dbReference type="Rhea" id="RHEA:27978"/>
        <dbReference type="ChEBI" id="CHEBI:15377"/>
        <dbReference type="ChEBI" id="CHEBI:15378"/>
        <dbReference type="ChEBI" id="CHEBI:57527"/>
        <dbReference type="ChEBI" id="CHEBI:58115"/>
        <dbReference type="ChEBI" id="CHEBI:58409"/>
    </reaction>
</comment>
<dbReference type="RefSeq" id="WP_068217596.1">
    <property type="nucleotide sequence ID" value="NZ_CP139724.1"/>
</dbReference>
<comment type="cofactor">
    <cofactor evidence="2">
        <name>Mg(2+)</name>
        <dbReference type="ChEBI" id="CHEBI:18420"/>
    </cofactor>
</comment>
<evidence type="ECO:0000259" key="9">
    <source>
        <dbReference type="PROSITE" id="PS51462"/>
    </source>
</evidence>
<evidence type="ECO:0000256" key="3">
    <source>
        <dbReference type="ARBA" id="ARBA00007275"/>
    </source>
</evidence>
<dbReference type="EMBL" id="LRPC01000001">
    <property type="protein sequence ID" value="KYG78245.1"/>
    <property type="molecule type" value="Genomic_DNA"/>
</dbReference>
<dbReference type="PRINTS" id="PR00502">
    <property type="entry name" value="NUDIXFAMILY"/>
</dbReference>
<gene>
    <name evidence="10" type="ORF">AWW68_05625</name>
</gene>
<dbReference type="InterPro" id="IPR036196">
    <property type="entry name" value="Ptyr_pPase_sf"/>
</dbReference>
<dbReference type="PANTHER" id="PTHR11839:SF18">
    <property type="entry name" value="NUDIX HYDROLASE DOMAIN-CONTAINING PROTEIN"/>
    <property type="match status" value="1"/>
</dbReference>
<dbReference type="SMART" id="SM00226">
    <property type="entry name" value="LMWPc"/>
    <property type="match status" value="1"/>
</dbReference>
<comment type="similarity">
    <text evidence="3">Belongs to the Nudix hydrolase family. NudK subfamily.</text>
</comment>
<dbReference type="STRING" id="333140.AWW68_05625"/>
<evidence type="ECO:0000256" key="2">
    <source>
        <dbReference type="ARBA" id="ARBA00001946"/>
    </source>
</evidence>
<dbReference type="GO" id="GO:0016462">
    <property type="term" value="F:pyrophosphatase activity"/>
    <property type="evidence" value="ECO:0007669"/>
    <property type="project" value="UniProtKB-ARBA"/>
</dbReference>
<dbReference type="AlphaFoldDB" id="A0A150XHV1"/>
<dbReference type="InterPro" id="IPR023485">
    <property type="entry name" value="Ptyr_pPase"/>
</dbReference>
<evidence type="ECO:0000256" key="4">
    <source>
        <dbReference type="ARBA" id="ARBA00016377"/>
    </source>
</evidence>
<dbReference type="SUPFAM" id="SSF55811">
    <property type="entry name" value="Nudix"/>
    <property type="match status" value="1"/>
</dbReference>